<reference evidence="2 3" key="1">
    <citation type="submission" date="2018-10" db="EMBL/GenBank/DDBJ databases">
        <title>Genomic Encyclopedia of Type Strains, Phase IV (KMG-IV): sequencing the most valuable type-strain genomes for metagenomic binning, comparative biology and taxonomic classification.</title>
        <authorList>
            <person name="Goeker M."/>
        </authorList>
    </citation>
    <scope>NUCLEOTIDE SEQUENCE [LARGE SCALE GENOMIC DNA]</scope>
    <source>
        <strain evidence="2 3">DSM 15521</strain>
    </source>
</reference>
<dbReference type="EMBL" id="RBIE01000001">
    <property type="protein sequence ID" value="RKQ63542.1"/>
    <property type="molecule type" value="Genomic_DNA"/>
</dbReference>
<dbReference type="Pfam" id="PF01312">
    <property type="entry name" value="Bac_export_2"/>
    <property type="match status" value="1"/>
</dbReference>
<dbReference type="Proteomes" id="UP000280881">
    <property type="component" value="Unassembled WGS sequence"/>
</dbReference>
<accession>A0A420W8D8</accession>
<comment type="caution">
    <text evidence="2">The sequence shown here is derived from an EMBL/GenBank/DDBJ whole genome shotgun (WGS) entry which is preliminary data.</text>
</comment>
<evidence type="ECO:0000256" key="1">
    <source>
        <dbReference type="ARBA" id="ARBA00010690"/>
    </source>
</evidence>
<dbReference type="AlphaFoldDB" id="A0A420W8D8"/>
<dbReference type="PANTHER" id="PTHR30531">
    <property type="entry name" value="FLAGELLAR BIOSYNTHETIC PROTEIN FLHB"/>
    <property type="match status" value="1"/>
</dbReference>
<sequence length="88" mass="9653">MEKKKAAALKYERGKGAPQVVAKGQGKIADKIVELARKNGVPILEDRELVELLVKVDVGKEIPPQLYKAVAKILAYVYKVTGRLPKSP</sequence>
<protein>
    <submittedName>
        <fullName evidence="2">Flagellar biosynthesis protein</fullName>
    </submittedName>
</protein>
<keyword evidence="2" id="KW-0966">Cell projection</keyword>
<dbReference type="SUPFAM" id="SSF160544">
    <property type="entry name" value="EscU C-terminal domain-like"/>
    <property type="match status" value="1"/>
</dbReference>
<dbReference type="PANTHER" id="PTHR30531:SF12">
    <property type="entry name" value="FLAGELLAR BIOSYNTHETIC PROTEIN FLHB"/>
    <property type="match status" value="1"/>
</dbReference>
<keyword evidence="2" id="KW-0282">Flagellum</keyword>
<keyword evidence="2" id="KW-0969">Cilium</keyword>
<dbReference type="GO" id="GO:0009306">
    <property type="term" value="P:protein secretion"/>
    <property type="evidence" value="ECO:0007669"/>
    <property type="project" value="InterPro"/>
</dbReference>
<dbReference type="OrthoDB" id="5244399at2"/>
<dbReference type="InterPro" id="IPR006135">
    <property type="entry name" value="T3SS_substrate_exporter"/>
</dbReference>
<dbReference type="GO" id="GO:0005886">
    <property type="term" value="C:plasma membrane"/>
    <property type="evidence" value="ECO:0007669"/>
    <property type="project" value="TreeGrafter"/>
</dbReference>
<dbReference type="RefSeq" id="WP_121169786.1">
    <property type="nucleotide sequence ID" value="NZ_RBIE01000001.1"/>
</dbReference>
<name>A0A420W8D8_9BACT</name>
<keyword evidence="3" id="KW-1185">Reference proteome</keyword>
<evidence type="ECO:0000313" key="2">
    <source>
        <dbReference type="EMBL" id="RKQ63542.1"/>
    </source>
</evidence>
<comment type="similarity">
    <text evidence="1">Belongs to the type III secretion exporter family.</text>
</comment>
<dbReference type="InterPro" id="IPR029025">
    <property type="entry name" value="T3SS_substrate_exporter_C"/>
</dbReference>
<evidence type="ECO:0000313" key="3">
    <source>
        <dbReference type="Proteomes" id="UP000280881"/>
    </source>
</evidence>
<dbReference type="Gene3D" id="3.40.1690.10">
    <property type="entry name" value="secretion proteins EscU"/>
    <property type="match status" value="1"/>
</dbReference>
<proteinExistence type="inferred from homology"/>
<organism evidence="2 3">
    <name type="scientific">Thermovibrio guaymasensis</name>
    <dbReference type="NCBI Taxonomy" id="240167"/>
    <lineage>
        <taxon>Bacteria</taxon>
        <taxon>Pseudomonadati</taxon>
        <taxon>Aquificota</taxon>
        <taxon>Aquificia</taxon>
        <taxon>Desulfurobacteriales</taxon>
        <taxon>Desulfurobacteriaceae</taxon>
        <taxon>Thermovibrio</taxon>
    </lineage>
</organism>
<gene>
    <name evidence="2" type="ORF">C7457_0416</name>
</gene>